<keyword evidence="4" id="KW-0997">Cell inner membrane</keyword>
<comment type="similarity">
    <text evidence="8">Belongs to the TRAP transporter small permease family.</text>
</comment>
<dbReference type="AlphaFoldDB" id="A0A150RTY0"/>
<evidence type="ECO:0000256" key="10">
    <source>
        <dbReference type="SAM" id="Phobius"/>
    </source>
</evidence>
<evidence type="ECO:0000313" key="13">
    <source>
        <dbReference type="Proteomes" id="UP000075635"/>
    </source>
</evidence>
<feature type="transmembrane region" description="Helical" evidence="10">
    <location>
        <begin position="180"/>
        <end position="203"/>
    </location>
</feature>
<feature type="domain" description="Tripartite ATP-independent periplasmic transporters DctQ component" evidence="11">
    <location>
        <begin position="79"/>
        <end position="207"/>
    </location>
</feature>
<dbReference type="Pfam" id="PF04290">
    <property type="entry name" value="DctQ"/>
    <property type="match status" value="1"/>
</dbReference>
<reference evidence="12 13" key="1">
    <citation type="submission" date="2014-02" db="EMBL/GenBank/DDBJ databases">
        <title>The small core and large imbalanced accessory genome model reveals a collaborative survival strategy of Sorangium cellulosum strains in nature.</title>
        <authorList>
            <person name="Han K."/>
            <person name="Peng R."/>
            <person name="Blom J."/>
            <person name="Li Y.-Z."/>
        </authorList>
    </citation>
    <scope>NUCLEOTIDE SEQUENCE [LARGE SCALE GENOMIC DNA]</scope>
    <source>
        <strain evidence="12 13">So0011-07</strain>
    </source>
</reference>
<comment type="caution">
    <text evidence="12">The sequence shown here is derived from an EMBL/GenBank/DDBJ whole genome shotgun (WGS) entry which is preliminary data.</text>
</comment>
<dbReference type="InterPro" id="IPR055348">
    <property type="entry name" value="DctQ"/>
</dbReference>
<evidence type="ECO:0000256" key="1">
    <source>
        <dbReference type="ARBA" id="ARBA00004429"/>
    </source>
</evidence>
<evidence type="ECO:0000256" key="2">
    <source>
        <dbReference type="ARBA" id="ARBA00022448"/>
    </source>
</evidence>
<evidence type="ECO:0000256" key="6">
    <source>
        <dbReference type="ARBA" id="ARBA00022989"/>
    </source>
</evidence>
<dbReference type="GO" id="GO:0005886">
    <property type="term" value="C:plasma membrane"/>
    <property type="evidence" value="ECO:0007669"/>
    <property type="project" value="UniProtKB-SubCell"/>
</dbReference>
<dbReference type="PANTHER" id="PTHR35011:SF11">
    <property type="entry name" value="TRAP TRANSPORTER SMALL PERMEASE PROTEIN"/>
    <property type="match status" value="1"/>
</dbReference>
<evidence type="ECO:0000256" key="3">
    <source>
        <dbReference type="ARBA" id="ARBA00022475"/>
    </source>
</evidence>
<feature type="transmembrane region" description="Helical" evidence="10">
    <location>
        <begin position="138"/>
        <end position="160"/>
    </location>
</feature>
<feature type="transmembrane region" description="Helical" evidence="10">
    <location>
        <begin position="99"/>
        <end position="117"/>
    </location>
</feature>
<dbReference type="InterPro" id="IPR007387">
    <property type="entry name" value="TRAP_DctQ"/>
</dbReference>
<evidence type="ECO:0000256" key="8">
    <source>
        <dbReference type="ARBA" id="ARBA00038436"/>
    </source>
</evidence>
<dbReference type="EMBL" id="JEMB01002139">
    <property type="protein sequence ID" value="KYF83228.1"/>
    <property type="molecule type" value="Genomic_DNA"/>
</dbReference>
<evidence type="ECO:0000256" key="7">
    <source>
        <dbReference type="ARBA" id="ARBA00023136"/>
    </source>
</evidence>
<evidence type="ECO:0000256" key="4">
    <source>
        <dbReference type="ARBA" id="ARBA00022519"/>
    </source>
</evidence>
<dbReference type="PANTHER" id="PTHR35011">
    <property type="entry name" value="2,3-DIKETO-L-GULONATE TRAP TRANSPORTER SMALL PERMEASE PROTEIN YIAM"/>
    <property type="match status" value="1"/>
</dbReference>
<comment type="subcellular location">
    <subcellularLocation>
        <location evidence="1">Cell inner membrane</location>
        <topology evidence="1">Multi-pass membrane protein</topology>
    </subcellularLocation>
</comment>
<name>A0A150RTY0_SORCE</name>
<dbReference type="GO" id="GO:0015740">
    <property type="term" value="P:C4-dicarboxylate transport"/>
    <property type="evidence" value="ECO:0007669"/>
    <property type="project" value="TreeGrafter"/>
</dbReference>
<evidence type="ECO:0000259" key="11">
    <source>
        <dbReference type="Pfam" id="PF04290"/>
    </source>
</evidence>
<sequence>MDVQEHRVGLLLDGETSAPEEPPSPARAPEAGQDGPSGASSAGNRAPGAVGPLRRLHAGLIRMLEVVLVTTFAVLTLDTLWGVFSRYVLGNQSRWTEELAVYLLVWISLLGAGLAYGEKAHLGVDYFVGKMDPAAQRVAAIAIELLVASFAAFALVYGGWTLVVKTLESRQMSPALDIQVGYAYLAVPISGVFFLMFCIENLVELFTGRVSPRRGEPVTDA</sequence>
<evidence type="ECO:0000313" key="12">
    <source>
        <dbReference type="EMBL" id="KYF83228.1"/>
    </source>
</evidence>
<feature type="region of interest" description="Disordered" evidence="9">
    <location>
        <begin position="1"/>
        <end position="46"/>
    </location>
</feature>
<protein>
    <recommendedName>
        <fullName evidence="11">Tripartite ATP-independent periplasmic transporters DctQ component domain-containing protein</fullName>
    </recommendedName>
</protein>
<proteinExistence type="inferred from homology"/>
<accession>A0A150RTY0</accession>
<dbReference type="Proteomes" id="UP000075635">
    <property type="component" value="Unassembled WGS sequence"/>
</dbReference>
<evidence type="ECO:0000256" key="5">
    <source>
        <dbReference type="ARBA" id="ARBA00022692"/>
    </source>
</evidence>
<keyword evidence="6 10" id="KW-1133">Transmembrane helix</keyword>
<gene>
    <name evidence="12" type="ORF">BE17_52460</name>
</gene>
<keyword evidence="7 10" id="KW-0472">Membrane</keyword>
<keyword evidence="5 10" id="KW-0812">Transmembrane</keyword>
<evidence type="ECO:0000256" key="9">
    <source>
        <dbReference type="SAM" id="MobiDB-lite"/>
    </source>
</evidence>
<dbReference type="GO" id="GO:0022857">
    <property type="term" value="F:transmembrane transporter activity"/>
    <property type="evidence" value="ECO:0007669"/>
    <property type="project" value="TreeGrafter"/>
</dbReference>
<keyword evidence="3" id="KW-1003">Cell membrane</keyword>
<keyword evidence="2" id="KW-0813">Transport</keyword>
<organism evidence="12 13">
    <name type="scientific">Sorangium cellulosum</name>
    <name type="common">Polyangium cellulosum</name>
    <dbReference type="NCBI Taxonomy" id="56"/>
    <lineage>
        <taxon>Bacteria</taxon>
        <taxon>Pseudomonadati</taxon>
        <taxon>Myxococcota</taxon>
        <taxon>Polyangia</taxon>
        <taxon>Polyangiales</taxon>
        <taxon>Polyangiaceae</taxon>
        <taxon>Sorangium</taxon>
    </lineage>
</organism>
<feature type="transmembrane region" description="Helical" evidence="10">
    <location>
        <begin position="63"/>
        <end position="84"/>
    </location>
</feature>